<evidence type="ECO:0000313" key="2">
    <source>
        <dbReference type="EMBL" id="QJI00895.1"/>
    </source>
</evidence>
<accession>A0A6H1ZQU0</accession>
<name>A0A6H1ZQU0_9ZZZZ</name>
<dbReference type="EMBL" id="MT144883">
    <property type="protein sequence ID" value="QJI00895.1"/>
    <property type="molecule type" value="Genomic_DNA"/>
</dbReference>
<dbReference type="AlphaFoldDB" id="A0A6H1ZQU0"/>
<evidence type="ECO:0000313" key="1">
    <source>
        <dbReference type="EMBL" id="QJA49677.1"/>
    </source>
</evidence>
<dbReference type="Gene3D" id="2.60.120.260">
    <property type="entry name" value="Galactose-binding domain-like"/>
    <property type="match status" value="1"/>
</dbReference>
<gene>
    <name evidence="1" type="ORF">TM448A01423_0017</name>
    <name evidence="2" type="ORF">TM448B02153_0009</name>
</gene>
<reference evidence="1" key="1">
    <citation type="submission" date="2020-03" db="EMBL/GenBank/DDBJ databases">
        <title>The deep terrestrial virosphere.</title>
        <authorList>
            <person name="Holmfeldt K."/>
            <person name="Nilsson E."/>
            <person name="Simone D."/>
            <person name="Lopez-Fernandez M."/>
            <person name="Wu X."/>
            <person name="de Brujin I."/>
            <person name="Lundin D."/>
            <person name="Andersson A."/>
            <person name="Bertilsson S."/>
            <person name="Dopson M."/>
        </authorList>
    </citation>
    <scope>NUCLEOTIDE SEQUENCE</scope>
    <source>
        <strain evidence="1">TM448A01423</strain>
        <strain evidence="2">TM448B02153</strain>
    </source>
</reference>
<sequence>MAHGQPDYGMYARKRTVGSMADNAELAARLGSIDTYDRRGDTIFLDDFESGINKWSVGAVGTGASVLWSPEDARSGAFSAKMTAGSDQSHYCRIYKSFQKPILSNLSIEFSFSIASYPESLFLFFWLYDGIKASRGTIGYEAVAHLLKYYDSTGNYQNLETGYELPTGIHLFNTMKLTVDWENLLYKRLRVNHEEWDMSSYPLYSAGSTASPYLWLSLYYYGLAGQNGVAYFDDVIIKQNEP</sequence>
<dbReference type="EMBL" id="MT144148">
    <property type="protein sequence ID" value="QJA49677.1"/>
    <property type="molecule type" value="Genomic_DNA"/>
</dbReference>
<protein>
    <submittedName>
        <fullName evidence="1">Uncharacterized protein</fullName>
    </submittedName>
</protein>
<proteinExistence type="predicted"/>
<organism evidence="1">
    <name type="scientific">viral metagenome</name>
    <dbReference type="NCBI Taxonomy" id="1070528"/>
    <lineage>
        <taxon>unclassified sequences</taxon>
        <taxon>metagenomes</taxon>
        <taxon>organismal metagenomes</taxon>
    </lineage>
</organism>